<comment type="caution">
    <text evidence="11">The sequence shown here is derived from an EMBL/GenBank/DDBJ whole genome shotgun (WGS) entry which is preliminary data.</text>
</comment>
<feature type="domain" description="Cation efflux protein transmembrane" evidence="8">
    <location>
        <begin position="114"/>
        <end position="243"/>
    </location>
</feature>
<reference evidence="11 12" key="1">
    <citation type="submission" date="2015-03" db="EMBL/GenBank/DDBJ databases">
        <authorList>
            <person name="Zheng J."/>
            <person name="Ganezle M."/>
        </authorList>
    </citation>
    <scope>NUCLEOTIDE SEQUENCE [LARGE SCALE GENOMIC DNA]</scope>
    <source>
        <strain evidence="11 12">LP38</strain>
    </source>
</reference>
<evidence type="ECO:0000256" key="7">
    <source>
        <dbReference type="SAM" id="Phobius"/>
    </source>
</evidence>
<dbReference type="STRING" id="216463.VC81_08735"/>
<dbReference type="InterPro" id="IPR027470">
    <property type="entry name" value="Cation_efflux_CTD"/>
</dbReference>
<dbReference type="Gene3D" id="3.30.70.1350">
    <property type="entry name" value="Cation efflux protein, cytoplasmic domain"/>
    <property type="match status" value="1"/>
</dbReference>
<evidence type="ECO:0000256" key="5">
    <source>
        <dbReference type="ARBA" id="ARBA00022989"/>
    </source>
</evidence>
<dbReference type="AlphaFoldDB" id="A0A0F3RRD0"/>
<keyword evidence="5 7" id="KW-1133">Transmembrane helix</keyword>
<evidence type="ECO:0000313" key="10">
    <source>
        <dbReference type="EMBL" id="GEO66984.1"/>
    </source>
</evidence>
<evidence type="ECO:0000256" key="6">
    <source>
        <dbReference type="ARBA" id="ARBA00023136"/>
    </source>
</evidence>
<keyword evidence="4 7" id="KW-0812">Transmembrane</keyword>
<sequence length="324" mass="35786">MQERQAHRQAETAAWQRLQQQELTKLHSAQHHLWFNVAAYLAISVIEFYLAIVGHSQTLRADALNNLAGIVSAALLLIGIFIARDIDDDDLMGRPLPEDLQQNGQRLQLTRFHYETVFTLITGIVMIAIAASVIFGGIKSLMNPQSQEVPRPITLVGAAIAMVIMLVVWWLNRRAGRKLQNAALTAAAQDSLSDALTSLGTLVAIAGALLFQLEWLDGVASIIVGLFILAAGVKIFRESSLNLADYFDPQAEAQFRQVIEGFDQVRRVEDLKAHYSGNVVTLDVIIAVDAQMQVKDSYRLGETIEAQMRRQFGIVDTDVMVVPA</sequence>
<dbReference type="InterPro" id="IPR058533">
    <property type="entry name" value="Cation_efflux_TM"/>
</dbReference>
<accession>A0A0F3RRD0</accession>
<dbReference type="SUPFAM" id="SSF161111">
    <property type="entry name" value="Cation efflux protein transmembrane domain-like"/>
    <property type="match status" value="1"/>
</dbReference>
<dbReference type="Pfam" id="PF01545">
    <property type="entry name" value="Cation_efflux"/>
    <property type="match status" value="1"/>
</dbReference>
<gene>
    <name evidence="10" type="primary">czcD_1</name>
    <name evidence="10" type="ORF">LSP04_14030</name>
    <name evidence="11" type="ORF">VC81_08735</name>
</gene>
<dbReference type="PATRIC" id="fig|216463.3.peg.866"/>
<evidence type="ECO:0000259" key="9">
    <source>
        <dbReference type="Pfam" id="PF16916"/>
    </source>
</evidence>
<evidence type="ECO:0000256" key="2">
    <source>
        <dbReference type="ARBA" id="ARBA00008114"/>
    </source>
</evidence>
<dbReference type="InterPro" id="IPR050291">
    <property type="entry name" value="CDF_Transporter"/>
</dbReference>
<protein>
    <submittedName>
        <fullName evidence="11">Cobalt-zinc-cadmium resistance protein</fullName>
    </submittedName>
</protein>
<comment type="similarity">
    <text evidence="2">Belongs to the cation diffusion facilitator (CDF) transporter (TC 2.A.4) family.</text>
</comment>
<evidence type="ECO:0000256" key="3">
    <source>
        <dbReference type="ARBA" id="ARBA00022448"/>
    </source>
</evidence>
<dbReference type="EMBL" id="BJZI01000017">
    <property type="protein sequence ID" value="GEO66984.1"/>
    <property type="molecule type" value="Genomic_DNA"/>
</dbReference>
<dbReference type="GO" id="GO:0008324">
    <property type="term" value="F:monoatomic cation transmembrane transporter activity"/>
    <property type="evidence" value="ECO:0007669"/>
    <property type="project" value="InterPro"/>
</dbReference>
<reference evidence="10 13" key="2">
    <citation type="submission" date="2019-07" db="EMBL/GenBank/DDBJ databases">
        <title>Whole genome shotgun sequence of Lactobacillus spicheri NBRC 107155.</title>
        <authorList>
            <person name="Hosoyama A."/>
            <person name="Uohara A."/>
            <person name="Ohji S."/>
            <person name="Ichikawa N."/>
        </authorList>
    </citation>
    <scope>NUCLEOTIDE SEQUENCE [LARGE SCALE GENOMIC DNA]</scope>
    <source>
        <strain evidence="10 13">NBRC 107155</strain>
    </source>
</reference>
<dbReference type="RefSeq" id="WP_045807663.1">
    <property type="nucleotide sequence ID" value="NZ_BJZI01000017.1"/>
</dbReference>
<dbReference type="OrthoDB" id="9806522at2"/>
<evidence type="ECO:0000313" key="13">
    <source>
        <dbReference type="Proteomes" id="UP000321691"/>
    </source>
</evidence>
<dbReference type="InterPro" id="IPR027469">
    <property type="entry name" value="Cation_efflux_TMD_sf"/>
</dbReference>
<keyword evidence="6 7" id="KW-0472">Membrane</keyword>
<comment type="subcellular location">
    <subcellularLocation>
        <location evidence="1">Membrane</location>
        <topology evidence="1">Multi-pass membrane protein</topology>
    </subcellularLocation>
</comment>
<feature type="transmembrane region" description="Helical" evidence="7">
    <location>
        <begin position="219"/>
        <end position="236"/>
    </location>
</feature>
<dbReference type="InterPro" id="IPR036837">
    <property type="entry name" value="Cation_efflux_CTD_sf"/>
</dbReference>
<feature type="transmembrane region" description="Helical" evidence="7">
    <location>
        <begin position="33"/>
        <end position="52"/>
    </location>
</feature>
<dbReference type="EMBL" id="JZCR01000019">
    <property type="protein sequence ID" value="KJW12556.1"/>
    <property type="molecule type" value="Genomic_DNA"/>
</dbReference>
<keyword evidence="3" id="KW-0813">Transport</keyword>
<dbReference type="Proteomes" id="UP000033491">
    <property type="component" value="Unassembled WGS sequence"/>
</dbReference>
<dbReference type="SUPFAM" id="SSF160240">
    <property type="entry name" value="Cation efflux protein cytoplasmic domain-like"/>
    <property type="match status" value="1"/>
</dbReference>
<dbReference type="PANTHER" id="PTHR43840">
    <property type="entry name" value="MITOCHONDRIAL METAL TRANSPORTER 1-RELATED"/>
    <property type="match status" value="1"/>
</dbReference>
<dbReference type="NCBIfam" id="TIGR01297">
    <property type="entry name" value="CDF"/>
    <property type="match status" value="1"/>
</dbReference>
<keyword evidence="13" id="KW-1185">Reference proteome</keyword>
<feature type="transmembrane region" description="Helical" evidence="7">
    <location>
        <begin position="153"/>
        <end position="171"/>
    </location>
</feature>
<dbReference type="Proteomes" id="UP000321691">
    <property type="component" value="Unassembled WGS sequence"/>
</dbReference>
<evidence type="ECO:0000256" key="4">
    <source>
        <dbReference type="ARBA" id="ARBA00022692"/>
    </source>
</evidence>
<evidence type="ECO:0000259" key="8">
    <source>
        <dbReference type="Pfam" id="PF01545"/>
    </source>
</evidence>
<feature type="domain" description="Cation efflux protein cytoplasmic" evidence="9">
    <location>
        <begin position="250"/>
        <end position="319"/>
    </location>
</feature>
<organism evidence="11 12">
    <name type="scientific">Levilactobacillus spicheri</name>
    <dbReference type="NCBI Taxonomy" id="216463"/>
    <lineage>
        <taxon>Bacteria</taxon>
        <taxon>Bacillati</taxon>
        <taxon>Bacillota</taxon>
        <taxon>Bacilli</taxon>
        <taxon>Lactobacillales</taxon>
        <taxon>Lactobacillaceae</taxon>
        <taxon>Levilactobacillus</taxon>
    </lineage>
</organism>
<evidence type="ECO:0000313" key="12">
    <source>
        <dbReference type="Proteomes" id="UP000033491"/>
    </source>
</evidence>
<dbReference type="Gene3D" id="1.20.1510.10">
    <property type="entry name" value="Cation efflux protein transmembrane domain"/>
    <property type="match status" value="1"/>
</dbReference>
<evidence type="ECO:0000313" key="11">
    <source>
        <dbReference type="EMBL" id="KJW12556.1"/>
    </source>
</evidence>
<dbReference type="GO" id="GO:0016020">
    <property type="term" value="C:membrane"/>
    <property type="evidence" value="ECO:0007669"/>
    <property type="project" value="UniProtKB-SubCell"/>
</dbReference>
<feature type="transmembrane region" description="Helical" evidence="7">
    <location>
        <begin position="116"/>
        <end position="138"/>
    </location>
</feature>
<dbReference type="PANTHER" id="PTHR43840:SF50">
    <property type="entry name" value="MANGANESE EFFLUX SYSTEM PROTEIN MNES"/>
    <property type="match status" value="1"/>
</dbReference>
<feature type="transmembrane region" description="Helical" evidence="7">
    <location>
        <begin position="64"/>
        <end position="83"/>
    </location>
</feature>
<dbReference type="Pfam" id="PF16916">
    <property type="entry name" value="ZT_dimer"/>
    <property type="match status" value="1"/>
</dbReference>
<dbReference type="InterPro" id="IPR002524">
    <property type="entry name" value="Cation_efflux"/>
</dbReference>
<evidence type="ECO:0000256" key="1">
    <source>
        <dbReference type="ARBA" id="ARBA00004141"/>
    </source>
</evidence>
<feature type="transmembrane region" description="Helical" evidence="7">
    <location>
        <begin position="192"/>
        <end position="213"/>
    </location>
</feature>
<proteinExistence type="inferred from homology"/>
<name>A0A0F3RRD0_9LACO</name>